<dbReference type="PANTHER" id="PTHR43161">
    <property type="entry name" value="SORBITOL DEHYDROGENASE"/>
    <property type="match status" value="1"/>
</dbReference>
<dbReference type="Pfam" id="PF00107">
    <property type="entry name" value="ADH_zinc_N"/>
    <property type="match status" value="1"/>
</dbReference>
<keyword evidence="3" id="KW-0479">Metal-binding</keyword>
<keyword evidence="8" id="KW-1185">Reference proteome</keyword>
<dbReference type="SUPFAM" id="SSF51735">
    <property type="entry name" value="NAD(P)-binding Rossmann-fold domains"/>
    <property type="match status" value="1"/>
</dbReference>
<evidence type="ECO:0000259" key="6">
    <source>
        <dbReference type="Pfam" id="PF00107"/>
    </source>
</evidence>
<evidence type="ECO:0000313" key="7">
    <source>
        <dbReference type="EMBL" id="KAL1889101.1"/>
    </source>
</evidence>
<proteinExistence type="inferred from homology"/>
<name>A0ABR3YL75_9PEZI</name>
<comment type="caution">
    <text evidence="7">The sequence shown here is derived from an EMBL/GenBank/DDBJ whole genome shotgun (WGS) entry which is preliminary data.</text>
</comment>
<evidence type="ECO:0000256" key="3">
    <source>
        <dbReference type="ARBA" id="ARBA00022723"/>
    </source>
</evidence>
<dbReference type="InterPro" id="IPR036291">
    <property type="entry name" value="NAD(P)-bd_dom_sf"/>
</dbReference>
<dbReference type="Gene3D" id="3.40.50.720">
    <property type="entry name" value="NAD(P)-binding Rossmann-like Domain"/>
    <property type="match status" value="1"/>
</dbReference>
<reference evidence="7 8" key="1">
    <citation type="journal article" date="2024" name="IMA Fungus">
        <title>IMA Genome - F19 : A genome assembly and annotation guide to empower mycologists, including annotated draft genome sequences of Ceratocystis pirilliformis, Diaporthe australafricana, Fusarium ophioides, Paecilomyces lecythidis, and Sporothrix stenoceras.</title>
        <authorList>
            <person name="Aylward J."/>
            <person name="Wilson A.M."/>
            <person name="Visagie C.M."/>
            <person name="Spraker J."/>
            <person name="Barnes I."/>
            <person name="Buitendag C."/>
            <person name="Ceriani C."/>
            <person name="Del Mar Angel L."/>
            <person name="du Plessis D."/>
            <person name="Fuchs T."/>
            <person name="Gasser K."/>
            <person name="Kramer D."/>
            <person name="Li W."/>
            <person name="Munsamy K."/>
            <person name="Piso A."/>
            <person name="Price J.L."/>
            <person name="Sonnekus B."/>
            <person name="Thomas C."/>
            <person name="van der Nest A."/>
            <person name="van Dijk A."/>
            <person name="van Heerden A."/>
            <person name="van Vuuren N."/>
            <person name="Yilmaz N."/>
            <person name="Duong T.A."/>
            <person name="van der Merwe N.A."/>
            <person name="Wingfield M.J."/>
            <person name="Wingfield B.D."/>
        </authorList>
    </citation>
    <scope>NUCLEOTIDE SEQUENCE [LARGE SCALE GENOMIC DNA]</scope>
    <source>
        <strain evidence="7 8">CMW 5346</strain>
    </source>
</reference>
<protein>
    <recommendedName>
        <fullName evidence="6">Alcohol dehydrogenase-like C-terminal domain-containing protein</fullName>
    </recommendedName>
</protein>
<comment type="cofactor">
    <cofactor evidence="1">
        <name>Zn(2+)</name>
        <dbReference type="ChEBI" id="CHEBI:29105"/>
    </cofactor>
</comment>
<evidence type="ECO:0000256" key="2">
    <source>
        <dbReference type="ARBA" id="ARBA00008072"/>
    </source>
</evidence>
<dbReference type="PANTHER" id="PTHR43161:SF9">
    <property type="entry name" value="SORBITOL DEHYDROGENASE"/>
    <property type="match status" value="1"/>
</dbReference>
<keyword evidence="4" id="KW-0862">Zinc</keyword>
<organism evidence="7 8">
    <name type="scientific">Sporothrix stenoceras</name>
    <dbReference type="NCBI Taxonomy" id="5173"/>
    <lineage>
        <taxon>Eukaryota</taxon>
        <taxon>Fungi</taxon>
        <taxon>Dikarya</taxon>
        <taxon>Ascomycota</taxon>
        <taxon>Pezizomycotina</taxon>
        <taxon>Sordariomycetes</taxon>
        <taxon>Sordariomycetidae</taxon>
        <taxon>Ophiostomatales</taxon>
        <taxon>Ophiostomataceae</taxon>
        <taxon>Sporothrix</taxon>
    </lineage>
</organism>
<dbReference type="Proteomes" id="UP001583186">
    <property type="component" value="Unassembled WGS sequence"/>
</dbReference>
<feature type="domain" description="Alcohol dehydrogenase-like C-terminal" evidence="6">
    <location>
        <begin position="2"/>
        <end position="135"/>
    </location>
</feature>
<comment type="similarity">
    <text evidence="2">Belongs to the zinc-containing alcohol dehydrogenase family.</text>
</comment>
<evidence type="ECO:0000256" key="1">
    <source>
        <dbReference type="ARBA" id="ARBA00001947"/>
    </source>
</evidence>
<accession>A0ABR3YL75</accession>
<keyword evidence="5" id="KW-0560">Oxidoreductase</keyword>
<dbReference type="Gene3D" id="3.90.180.10">
    <property type="entry name" value="Medium-chain alcohol dehydrogenases, catalytic domain"/>
    <property type="match status" value="1"/>
</dbReference>
<dbReference type="EMBL" id="JAWCUI010000080">
    <property type="protein sequence ID" value="KAL1889101.1"/>
    <property type="molecule type" value="Genomic_DNA"/>
</dbReference>
<sequence length="175" mass="18988">MAVAKSYGVSKIIAFDIEPARVEFAKSYCADDAYVVPKDYSGKDSFQFANEFVKTVLEEQKLPYGVDVAIDATGAEVCMQMAVFITKPHGTYLQAGFGKHLTLMPMGLMAAKSISIKGTVRYGPGTFEDAIDLLARGKIDIAPLITATYPLTKIQDALAAQISREGIKIVLINQE</sequence>
<evidence type="ECO:0000313" key="8">
    <source>
        <dbReference type="Proteomes" id="UP001583186"/>
    </source>
</evidence>
<evidence type="ECO:0000256" key="5">
    <source>
        <dbReference type="ARBA" id="ARBA00023002"/>
    </source>
</evidence>
<dbReference type="InterPro" id="IPR013149">
    <property type="entry name" value="ADH-like_C"/>
</dbReference>
<evidence type="ECO:0000256" key="4">
    <source>
        <dbReference type="ARBA" id="ARBA00022833"/>
    </source>
</evidence>
<gene>
    <name evidence="7" type="ORF">Sste5346_009166</name>
</gene>